<evidence type="ECO:0000313" key="4">
    <source>
        <dbReference type="Proteomes" id="UP000295182"/>
    </source>
</evidence>
<proteinExistence type="predicted"/>
<dbReference type="GO" id="GO:0035438">
    <property type="term" value="F:cyclic-di-GMP binding"/>
    <property type="evidence" value="ECO:0007669"/>
    <property type="project" value="InterPro"/>
</dbReference>
<evidence type="ECO:0000256" key="1">
    <source>
        <dbReference type="NCBIfam" id="TIGR03369"/>
    </source>
</evidence>
<sequence>MGLGVGALPDGMGRLPHGTPVALVARDMPSAELWLPALLTDAVSAGSVFLLAHDPEWIDRLLSYPALHTAHAQGQLVIWTMAPNLPSVLRTQGLRPLWTELQSVGLRPEHAVYVMDAQPLFTGLDMQALVRVGEQLRLRCLERQQPVVLGFCPPTMAPPTDVLPMLRELCGMTMHIATLCTGADHSTLHFERWNSDSGAVFQTGFGLTLDAQTQQLRYDGSRTQGRGQVLVEAPDQRAVIATRAAVAQQHGVPPHWQIVDALDGVATAAAHSIGATVLIDAGNSDGFEERARLVHHLRLTRPPTLKIVVRESTGKLRAHNEQALLQLGANAVFYRELGFSRLLQLLQDIRSQSYHRPVNPDYAQALNAFMPALARGYQPAPEFCRLVQGMLERTHSIGLGHSMVRLDIAPQIAHITALRACKMTRDGDLVTASHSAVYVFLFACREPDIESALERLFDVPVAQLFTAQSTDCSHTGMLQMLKGLDHAARQGLPDYSNLLAPLVPTSPAGLATPTVPATANPTSMATVPALPPAVPSSLDSTQAPTPTASPAKRPSICAKPIAQRRRDLAAP</sequence>
<name>A0A4R2N3S5_9BURK</name>
<comment type="caution">
    <text evidence="3">The sequence shown here is derived from an EMBL/GenBank/DDBJ whole genome shotgun (WGS) entry which is preliminary data.</text>
</comment>
<dbReference type="NCBIfam" id="TIGR03369">
    <property type="entry name" value="cellulose_bcsE"/>
    <property type="match status" value="1"/>
</dbReference>
<dbReference type="Proteomes" id="UP000295182">
    <property type="component" value="Unassembled WGS sequence"/>
</dbReference>
<dbReference type="EMBL" id="SLXH01000027">
    <property type="protein sequence ID" value="TCP14980.1"/>
    <property type="molecule type" value="Genomic_DNA"/>
</dbReference>
<feature type="region of interest" description="Disordered" evidence="2">
    <location>
        <begin position="513"/>
        <end position="571"/>
    </location>
</feature>
<gene>
    <name evidence="3" type="ORF">EV674_12740</name>
</gene>
<protein>
    <recommendedName>
        <fullName evidence="1">Cellulose biosynthesis protein BcsE</fullName>
    </recommendedName>
</protein>
<reference evidence="3 4" key="1">
    <citation type="submission" date="2019-03" db="EMBL/GenBank/DDBJ databases">
        <title>Genomic Encyclopedia of Type Strains, Phase IV (KMG-IV): sequencing the most valuable type-strain genomes for metagenomic binning, comparative biology and taxonomic classification.</title>
        <authorList>
            <person name="Goeker M."/>
        </authorList>
    </citation>
    <scope>NUCLEOTIDE SEQUENCE [LARGE SCALE GENOMIC DNA]</scope>
    <source>
        <strain evidence="3 4">DSM 1837</strain>
    </source>
</reference>
<keyword evidence="4" id="KW-1185">Reference proteome</keyword>
<feature type="compositionally biased region" description="Low complexity" evidence="2">
    <location>
        <begin position="513"/>
        <end position="522"/>
    </location>
</feature>
<evidence type="ECO:0000313" key="3">
    <source>
        <dbReference type="EMBL" id="TCP14980.1"/>
    </source>
</evidence>
<evidence type="ECO:0000256" key="2">
    <source>
        <dbReference type="SAM" id="MobiDB-lite"/>
    </source>
</evidence>
<accession>A0A4R2N3S5</accession>
<feature type="compositionally biased region" description="Polar residues" evidence="2">
    <location>
        <begin position="537"/>
        <end position="548"/>
    </location>
</feature>
<dbReference type="InterPro" id="IPR017745">
    <property type="entry name" value="BcsE"/>
</dbReference>
<dbReference type="Pfam" id="PF10995">
    <property type="entry name" value="CBP_BcsE"/>
    <property type="match status" value="1"/>
</dbReference>
<dbReference type="RefSeq" id="WP_157983700.1">
    <property type="nucleotide sequence ID" value="NZ_QXNC01000026.1"/>
</dbReference>
<dbReference type="AlphaFoldDB" id="A0A4R2N3S5"/>
<organism evidence="3 4">
    <name type="scientific">Simplicispira metamorpha</name>
    <dbReference type="NCBI Taxonomy" id="80881"/>
    <lineage>
        <taxon>Bacteria</taxon>
        <taxon>Pseudomonadati</taxon>
        <taxon>Pseudomonadota</taxon>
        <taxon>Betaproteobacteria</taxon>
        <taxon>Burkholderiales</taxon>
        <taxon>Comamonadaceae</taxon>
        <taxon>Simplicispira</taxon>
    </lineage>
</organism>
<dbReference type="OrthoDB" id="5840260at2"/>